<comment type="caution">
    <text evidence="1">The sequence shown here is derived from an EMBL/GenBank/DDBJ whole genome shotgun (WGS) entry which is preliminary data.</text>
</comment>
<gene>
    <name evidence="1" type="ORF">HMPREF1092_00929</name>
</gene>
<dbReference type="eggNOG" id="ENOG502ZQEV">
    <property type="taxonomic scope" value="Bacteria"/>
</dbReference>
<dbReference type="RefSeq" id="WP_002597431.1">
    <property type="nucleotide sequence ID" value="NZ_KB850956.1"/>
</dbReference>
<dbReference type="HOGENOM" id="CLU_574535_0_0_9"/>
<evidence type="ECO:0000313" key="1">
    <source>
        <dbReference type="EMBL" id="ENZ01695.1"/>
    </source>
</evidence>
<dbReference type="Proteomes" id="UP000013097">
    <property type="component" value="Unassembled WGS sequence"/>
</dbReference>
<name>N9WFS1_9CLOT</name>
<sequence length="475" mass="51382">MEQSSFFNAEKTANGTYDRTYNAEDWAAYFATFVGNGVSCTPTTNLQVESSSGMNVIVNSGVAFINGYRYENTTPLTVQINQANSTYDRITSIILELNLNNRNIICTTLDGTAEPNPQPPTLIRTDSIYQLQLATVYISAGATNCGAITDTRENKEVCGFLNILVPANNNLNYLAPILNGYYMGNQTAITGKFISDFDTVLEAGYYSYATSMNTKHIPPNCAYGVVVVIVGSVAQGQISYNNLNNWIWQIVYDTSGIVTMRYAVDSGWSSWSVMATTSNETFENPTFIGTITNKATVTGGTYKNACVEDTGINSCGISDSTLSGSIVNKAIVTGGEYENPTLTGKVNINDGLFNNGNPIVNASTLNVSNVHVQDNVTGTINLEYWALNAGLLSTTTNNLTCGIIKASITLDSNCTWTNKNPIYLNVEGFPNANAMTVTYQKNFVVGCGQNVIVLNGNNAYLNANQTYTEYALIYG</sequence>
<dbReference type="EMBL" id="AGYT01000008">
    <property type="protein sequence ID" value="ENZ01695.1"/>
    <property type="molecule type" value="Genomic_DNA"/>
</dbReference>
<proteinExistence type="predicted"/>
<evidence type="ECO:0000313" key="2">
    <source>
        <dbReference type="Proteomes" id="UP000013097"/>
    </source>
</evidence>
<reference evidence="1 2" key="1">
    <citation type="submission" date="2013-01" db="EMBL/GenBank/DDBJ databases">
        <title>The Genome Sequence of Clostridium colicanis 209318.</title>
        <authorList>
            <consortium name="The Broad Institute Genome Sequencing Platform"/>
            <person name="Earl A."/>
            <person name="Ward D."/>
            <person name="Feldgarden M."/>
            <person name="Gevers D."/>
            <person name="Courvalin P."/>
            <person name="Lambert T."/>
            <person name="Walker B."/>
            <person name="Young S.K."/>
            <person name="Zeng Q."/>
            <person name="Gargeya S."/>
            <person name="Fitzgerald M."/>
            <person name="Haas B."/>
            <person name="Abouelleil A."/>
            <person name="Alvarado L."/>
            <person name="Arachchi H.M."/>
            <person name="Berlin A.M."/>
            <person name="Chapman S.B."/>
            <person name="Dewar J."/>
            <person name="Goldberg J."/>
            <person name="Griggs A."/>
            <person name="Gujja S."/>
            <person name="Hansen M."/>
            <person name="Howarth C."/>
            <person name="Imamovic A."/>
            <person name="Larimer J."/>
            <person name="McCowan C."/>
            <person name="Murphy C."/>
            <person name="Neiman D."/>
            <person name="Pearson M."/>
            <person name="Priest M."/>
            <person name="Roberts A."/>
            <person name="Saif S."/>
            <person name="Shea T."/>
            <person name="Sisk P."/>
            <person name="Sykes S."/>
            <person name="Wortman J."/>
            <person name="Nusbaum C."/>
            <person name="Birren B."/>
        </authorList>
    </citation>
    <scope>NUCLEOTIDE SEQUENCE [LARGE SCALE GENOMIC DNA]</scope>
    <source>
        <strain evidence="1 2">209318</strain>
    </source>
</reference>
<keyword evidence="2" id="KW-1185">Reference proteome</keyword>
<accession>N9WFS1</accession>
<dbReference type="AlphaFoldDB" id="N9WFS1"/>
<organism evidence="1 2">
    <name type="scientific">Clostridium thermobutyricum</name>
    <dbReference type="NCBI Taxonomy" id="29372"/>
    <lineage>
        <taxon>Bacteria</taxon>
        <taxon>Bacillati</taxon>
        <taxon>Bacillota</taxon>
        <taxon>Clostridia</taxon>
        <taxon>Eubacteriales</taxon>
        <taxon>Clostridiaceae</taxon>
        <taxon>Clostridium</taxon>
    </lineage>
</organism>
<protein>
    <submittedName>
        <fullName evidence="1">Uncharacterized protein</fullName>
    </submittedName>
</protein>
<dbReference type="PATRIC" id="fig|999411.4.peg.902"/>